<feature type="domain" description="Nitrite/sulphite reductase 4Fe-4S" evidence="13">
    <location>
        <begin position="159"/>
        <end position="310"/>
    </location>
</feature>
<dbReference type="PANTHER" id="PTHR32439">
    <property type="entry name" value="FERREDOXIN--NITRITE REDUCTASE, CHLOROPLASTIC"/>
    <property type="match status" value="1"/>
</dbReference>
<dbReference type="RefSeq" id="WP_091969758.1">
    <property type="nucleotide sequence ID" value="NZ_FOGZ01000014.1"/>
</dbReference>
<evidence type="ECO:0000256" key="1">
    <source>
        <dbReference type="ARBA" id="ARBA00001966"/>
    </source>
</evidence>
<evidence type="ECO:0000256" key="2">
    <source>
        <dbReference type="ARBA" id="ARBA00003247"/>
    </source>
</evidence>
<comment type="catalytic activity">
    <reaction evidence="12">
        <text>hydrogen sulfide + 6 oxidized [2Fe-2S]-[ferredoxin] + 3 H2O = sulfite + 6 reduced [2Fe-2S]-[ferredoxin] + 7 H(+)</text>
        <dbReference type="Rhea" id="RHEA:23132"/>
        <dbReference type="Rhea" id="RHEA-COMP:10000"/>
        <dbReference type="Rhea" id="RHEA-COMP:10001"/>
        <dbReference type="ChEBI" id="CHEBI:15377"/>
        <dbReference type="ChEBI" id="CHEBI:15378"/>
        <dbReference type="ChEBI" id="CHEBI:17359"/>
        <dbReference type="ChEBI" id="CHEBI:29919"/>
        <dbReference type="ChEBI" id="CHEBI:33737"/>
        <dbReference type="ChEBI" id="CHEBI:33738"/>
        <dbReference type="EC" id="1.8.7.1"/>
    </reaction>
</comment>
<dbReference type="GO" id="GO:0050311">
    <property type="term" value="F:sulfite reductase (ferredoxin) activity"/>
    <property type="evidence" value="ECO:0007669"/>
    <property type="project" value="UniProtKB-EC"/>
</dbReference>
<evidence type="ECO:0000256" key="12">
    <source>
        <dbReference type="ARBA" id="ARBA00049518"/>
    </source>
</evidence>
<keyword evidence="6" id="KW-0349">Heme</keyword>
<dbReference type="GO" id="GO:0051539">
    <property type="term" value="F:4 iron, 4 sulfur cluster binding"/>
    <property type="evidence" value="ECO:0007669"/>
    <property type="project" value="UniProtKB-KW"/>
</dbReference>
<evidence type="ECO:0000256" key="3">
    <source>
        <dbReference type="ARBA" id="ARBA00010429"/>
    </source>
</evidence>
<keyword evidence="10" id="KW-0408">Iron</keyword>
<dbReference type="InterPro" id="IPR006067">
    <property type="entry name" value="NO2/SO3_Rdtase_4Fe4S_dom"/>
</dbReference>
<dbReference type="EC" id="1.8.7.1" evidence="4"/>
<comment type="cofactor">
    <cofactor evidence="1">
        <name>[4Fe-4S] cluster</name>
        <dbReference type="ChEBI" id="CHEBI:49883"/>
    </cofactor>
</comment>
<dbReference type="PANTHER" id="PTHR32439:SF0">
    <property type="entry name" value="FERREDOXIN--NITRITE REDUCTASE, CHLOROPLASTIC"/>
    <property type="match status" value="1"/>
</dbReference>
<gene>
    <name evidence="15" type="ORF">SAMN05443377_11415</name>
</gene>
<keyword evidence="8" id="KW-0883">Thioether bond</keyword>
<evidence type="ECO:0000256" key="7">
    <source>
        <dbReference type="ARBA" id="ARBA00022723"/>
    </source>
</evidence>
<dbReference type="AlphaFoldDB" id="A0A1H9SLV6"/>
<organism evidence="15 16">
    <name type="scientific">Propionibacterium cyclohexanicum</name>
    <dbReference type="NCBI Taxonomy" id="64702"/>
    <lineage>
        <taxon>Bacteria</taxon>
        <taxon>Bacillati</taxon>
        <taxon>Actinomycetota</taxon>
        <taxon>Actinomycetes</taxon>
        <taxon>Propionibacteriales</taxon>
        <taxon>Propionibacteriaceae</taxon>
        <taxon>Propionibacterium</taxon>
    </lineage>
</organism>
<dbReference type="InterPro" id="IPR045854">
    <property type="entry name" value="NO2/SO3_Rdtase_4Fe4S_sf"/>
</dbReference>
<reference evidence="15 16" key="1">
    <citation type="submission" date="2016-10" db="EMBL/GenBank/DDBJ databases">
        <authorList>
            <person name="de Groot N.N."/>
        </authorList>
    </citation>
    <scope>NUCLEOTIDE SEQUENCE [LARGE SCALE GENOMIC DNA]</scope>
    <source>
        <strain evidence="15 16">DSM 16859</strain>
    </source>
</reference>
<dbReference type="Proteomes" id="UP000198815">
    <property type="component" value="Unassembled WGS sequence"/>
</dbReference>
<dbReference type="Gene3D" id="3.90.480.20">
    <property type="match status" value="1"/>
</dbReference>
<dbReference type="SUPFAM" id="SSF56014">
    <property type="entry name" value="Nitrite and sulphite reductase 4Fe-4S domain-like"/>
    <property type="match status" value="2"/>
</dbReference>
<evidence type="ECO:0000256" key="8">
    <source>
        <dbReference type="ARBA" id="ARBA00022784"/>
    </source>
</evidence>
<dbReference type="Pfam" id="PF03460">
    <property type="entry name" value="NIR_SIR_ferr"/>
    <property type="match status" value="2"/>
</dbReference>
<dbReference type="Gene3D" id="3.30.413.10">
    <property type="entry name" value="Sulfite Reductase Hemoprotein, domain 1"/>
    <property type="match status" value="2"/>
</dbReference>
<keyword evidence="11" id="KW-0411">Iron-sulfur</keyword>
<dbReference type="OrthoDB" id="3189055at2"/>
<evidence type="ECO:0000256" key="9">
    <source>
        <dbReference type="ARBA" id="ARBA00023002"/>
    </source>
</evidence>
<evidence type="ECO:0000259" key="13">
    <source>
        <dbReference type="Pfam" id="PF01077"/>
    </source>
</evidence>
<dbReference type="PRINTS" id="PR00397">
    <property type="entry name" value="SIROHAEM"/>
</dbReference>
<sequence length="557" mass="61808">MTSTSHRRSEGQWAVDGHAPLNSNEVVKAEENGLHVRQRVINDYAARGFRSIPPDDLNGRLRWWGIYTQRRQGVPGGRTGSVSPEDLNDSHFMMRVRIDGLGLTVRQLRVLGDISTKFARGTADITDRQNLQFHWIEIESVPEIWRRLEAVGLSTVHACGDTPRGFLCSPVAGVAADEIIDPRPVIRQIKQRYIGREEISNLPRKFKTAITGSPTLDVLHEINDISLVGVRHPELGPGYDLWVAGALSVTPRLGERLGAFVTEEQAPDVWYAVIRLFREYGYRRLRSKARLKFLLADWGPQRFRQVLEDEFLGYRLPDGPAPAQPTGPSDHIGVHEQKDGRRYVGFAPTVGRLSGALLADIATAAQAAGSDRVAFTPQQKVIVLDVGETKVARLLATMERLGLTANPSPFRRSTLACTGLEFCKFAFVETKGLAARTIFELDRRLADVQLPAPISLNINGCPNSCARIQLADIGLKGQLQQNAEGTQEFIFQVHLGGGLESAQRGQAGLGRTLRGLKIGVAELPDYVERVSRRFVAEREPDESFAKWVQRAPEESLR</sequence>
<dbReference type="PROSITE" id="PS00365">
    <property type="entry name" value="NIR_SIR"/>
    <property type="match status" value="1"/>
</dbReference>
<accession>A0A1H9SLV6</accession>
<feature type="domain" description="Nitrite/Sulfite reductase ferredoxin-like" evidence="14">
    <location>
        <begin position="335"/>
        <end position="399"/>
    </location>
</feature>
<dbReference type="GO" id="GO:0020037">
    <property type="term" value="F:heme binding"/>
    <property type="evidence" value="ECO:0007669"/>
    <property type="project" value="InterPro"/>
</dbReference>
<dbReference type="InterPro" id="IPR036136">
    <property type="entry name" value="Nit/Sulf_reduc_fer-like_dom_sf"/>
</dbReference>
<comment type="function">
    <text evidence="2">Catalyzes the reduction of sulfite to sulfide, a step in the biosynthesis of sulfur-containing amino acids and cofactors.</text>
</comment>
<dbReference type="EMBL" id="FOGZ01000014">
    <property type="protein sequence ID" value="SER85976.1"/>
    <property type="molecule type" value="Genomic_DNA"/>
</dbReference>
<comment type="similarity">
    <text evidence="3">Belongs to the nitrite and sulfite reductase 4Fe-4S domain family.</text>
</comment>
<dbReference type="InterPro" id="IPR051329">
    <property type="entry name" value="NIR_SIR_4Fe-4S"/>
</dbReference>
<dbReference type="Pfam" id="PF01077">
    <property type="entry name" value="NIR_SIR"/>
    <property type="match status" value="2"/>
</dbReference>
<evidence type="ECO:0000256" key="6">
    <source>
        <dbReference type="ARBA" id="ARBA00022617"/>
    </source>
</evidence>
<keyword evidence="7" id="KW-0479">Metal-binding</keyword>
<keyword evidence="9" id="KW-0560">Oxidoreductase</keyword>
<evidence type="ECO:0000256" key="11">
    <source>
        <dbReference type="ARBA" id="ARBA00023014"/>
    </source>
</evidence>
<proteinExistence type="inferred from homology"/>
<evidence type="ECO:0000259" key="14">
    <source>
        <dbReference type="Pfam" id="PF03460"/>
    </source>
</evidence>
<feature type="domain" description="Nitrite/sulphite reductase 4Fe-4S" evidence="13">
    <location>
        <begin position="411"/>
        <end position="553"/>
    </location>
</feature>
<dbReference type="SUPFAM" id="SSF55124">
    <property type="entry name" value="Nitrite/Sulfite reductase N-terminal domain-like"/>
    <property type="match status" value="2"/>
</dbReference>
<evidence type="ECO:0000256" key="10">
    <source>
        <dbReference type="ARBA" id="ARBA00023004"/>
    </source>
</evidence>
<keyword evidence="16" id="KW-1185">Reference proteome</keyword>
<evidence type="ECO:0000256" key="4">
    <source>
        <dbReference type="ARBA" id="ARBA00012353"/>
    </source>
</evidence>
<dbReference type="InterPro" id="IPR005117">
    <property type="entry name" value="NiRdtase/SiRdtase_haem-b_fer"/>
</dbReference>
<dbReference type="InterPro" id="IPR006066">
    <property type="entry name" value="NO2/SO3_Rdtase_FeS/sirohaem_BS"/>
</dbReference>
<evidence type="ECO:0000256" key="5">
    <source>
        <dbReference type="ARBA" id="ARBA00022485"/>
    </source>
</evidence>
<feature type="domain" description="Nitrite/Sulfite reductase ferredoxin-like" evidence="14">
    <location>
        <begin position="89"/>
        <end position="151"/>
    </location>
</feature>
<dbReference type="STRING" id="64702.SAMN05443377_11415"/>
<dbReference type="GO" id="GO:0046872">
    <property type="term" value="F:metal ion binding"/>
    <property type="evidence" value="ECO:0007669"/>
    <property type="project" value="UniProtKB-KW"/>
</dbReference>
<protein>
    <recommendedName>
        <fullName evidence="4">assimilatory sulfite reductase (ferredoxin)</fullName>
        <ecNumber evidence="4">1.8.7.1</ecNumber>
    </recommendedName>
</protein>
<keyword evidence="5" id="KW-0004">4Fe-4S</keyword>
<name>A0A1H9SLV6_9ACTN</name>
<evidence type="ECO:0000313" key="16">
    <source>
        <dbReference type="Proteomes" id="UP000198815"/>
    </source>
</evidence>
<evidence type="ECO:0000313" key="15">
    <source>
        <dbReference type="EMBL" id="SER85976.1"/>
    </source>
</evidence>